<protein>
    <submittedName>
        <fullName evidence="2">Uncharacterized protein</fullName>
    </submittedName>
</protein>
<feature type="signal peptide" evidence="1">
    <location>
        <begin position="1"/>
        <end position="21"/>
    </location>
</feature>
<accession>A0A538UBJ0</accession>
<proteinExistence type="predicted"/>
<feature type="chain" id="PRO_5021788125" evidence="1">
    <location>
        <begin position="22"/>
        <end position="621"/>
    </location>
</feature>
<comment type="caution">
    <text evidence="2">The sequence shown here is derived from an EMBL/GenBank/DDBJ whole genome shotgun (WGS) entry which is preliminary data.</text>
</comment>
<dbReference type="EMBL" id="VBPA01000016">
    <property type="protein sequence ID" value="TMQ73217.1"/>
    <property type="molecule type" value="Genomic_DNA"/>
</dbReference>
<gene>
    <name evidence="2" type="ORF">E6K80_00680</name>
</gene>
<evidence type="ECO:0000256" key="1">
    <source>
        <dbReference type="SAM" id="SignalP"/>
    </source>
</evidence>
<reference evidence="2 3" key="1">
    <citation type="journal article" date="2019" name="Nat. Microbiol.">
        <title>Mediterranean grassland soil C-N compound turnover is dependent on rainfall and depth, and is mediated by genomically divergent microorganisms.</title>
        <authorList>
            <person name="Diamond S."/>
            <person name="Andeer P.F."/>
            <person name="Li Z."/>
            <person name="Crits-Christoph A."/>
            <person name="Burstein D."/>
            <person name="Anantharaman K."/>
            <person name="Lane K.R."/>
            <person name="Thomas B.C."/>
            <person name="Pan C."/>
            <person name="Northen T.R."/>
            <person name="Banfield J.F."/>
        </authorList>
    </citation>
    <scope>NUCLEOTIDE SEQUENCE [LARGE SCALE GENOMIC DNA]</scope>
    <source>
        <strain evidence="2">WS_10</strain>
    </source>
</reference>
<dbReference type="AlphaFoldDB" id="A0A538UBJ0"/>
<name>A0A538UBJ0_UNCEI</name>
<dbReference type="SUPFAM" id="SSF48452">
    <property type="entry name" value="TPR-like"/>
    <property type="match status" value="1"/>
</dbReference>
<sequence length="621" mass="67864">MRRIGLALVLLLCLGAAPSESPSSRLTPARRAQLLHRWAVEAIDQGTPESRALAVRHLAAAIALEPENSDHWLLLGRVRVIGEYDRASRDCFRRALTLDPHSLTAALDLAAAWKREWMRTLDTLALRNALGVLDTTAALHPFASEPWLRLVPLRYEVKDYGGAARAAAQAMARRPRRPEATLAGAYVAFHEGEIERADSLFRSAIPRLDPALTALFQDPSRTLGSAGPPHGWKGLDPDPTTPENELELEYWSRLAHAFLLFYDPDRTGTDARFQFYVQYGAPRTTAQNPIGAPLYFRTFASSSAPSQGSISDVGGNPGRIPVDFPTPVQVWQYPELGMRLVLQDRSLHGRFQPQANMDVDPAARPDPTLLKGADLLSFGDGVAVFHRLPPREQRIETHGIIARFAGERSPRLMAQVEVAGSPADSLLARWVVTDRSGRPVTRGAQVLALDACDPAERRTSQFTADIPPGDYQVTVSVRGAAGRRGMFQAPAEVEPVGPGLGLSDLVLACGDPSLLVGGGSARFDANVDGSFRGSRSIAGYLEIYRLALGKDGLAHFGYLCNVRRAIVVEKRGRARAHEERAVLVSTARDERHVGTMRRQFVVVPVQALPPGRYELEVVVTD</sequence>
<keyword evidence="1" id="KW-0732">Signal</keyword>
<organism evidence="2 3">
    <name type="scientific">Eiseniibacteriota bacterium</name>
    <dbReference type="NCBI Taxonomy" id="2212470"/>
    <lineage>
        <taxon>Bacteria</taxon>
        <taxon>Candidatus Eiseniibacteriota</taxon>
    </lineage>
</organism>
<dbReference type="Gene3D" id="1.25.40.10">
    <property type="entry name" value="Tetratricopeptide repeat domain"/>
    <property type="match status" value="1"/>
</dbReference>
<dbReference type="Proteomes" id="UP000319836">
    <property type="component" value="Unassembled WGS sequence"/>
</dbReference>
<evidence type="ECO:0000313" key="3">
    <source>
        <dbReference type="Proteomes" id="UP000319836"/>
    </source>
</evidence>
<evidence type="ECO:0000313" key="2">
    <source>
        <dbReference type="EMBL" id="TMQ73217.1"/>
    </source>
</evidence>
<dbReference type="InterPro" id="IPR011990">
    <property type="entry name" value="TPR-like_helical_dom_sf"/>
</dbReference>